<dbReference type="PANTHER" id="PTHR42993:SF1">
    <property type="entry name" value="MAOC-LIKE DEHYDRATASE DOMAIN-CONTAINING PROTEIN"/>
    <property type="match status" value="1"/>
</dbReference>
<keyword evidence="4" id="KW-1185">Reference proteome</keyword>
<comment type="similarity">
    <text evidence="1">Belongs to the enoyl-CoA hydratase/isomerase family.</text>
</comment>
<dbReference type="STRING" id="1993.SAMN04489713_116169"/>
<name>A0A1I5SHP8_9ACTN</name>
<accession>A0A1I5SHP8</accession>
<dbReference type="PANTHER" id="PTHR42993">
    <property type="entry name" value="MAOC-LIKE DEHYDRATASE DOMAIN-CONTAINING PROTEIN"/>
    <property type="match status" value="1"/>
</dbReference>
<feature type="domain" description="MaoC-like" evidence="2">
    <location>
        <begin position="20"/>
        <end position="122"/>
    </location>
</feature>
<dbReference type="eggNOG" id="COG2030">
    <property type="taxonomic scope" value="Bacteria"/>
</dbReference>
<dbReference type="EMBL" id="FOVH01000016">
    <property type="protein sequence ID" value="SFP70017.1"/>
    <property type="molecule type" value="Genomic_DNA"/>
</dbReference>
<dbReference type="InParanoid" id="A0A1I5SHP8"/>
<dbReference type="Proteomes" id="UP000183413">
    <property type="component" value="Unassembled WGS sequence"/>
</dbReference>
<evidence type="ECO:0000256" key="1">
    <source>
        <dbReference type="ARBA" id="ARBA00005254"/>
    </source>
</evidence>
<dbReference type="SUPFAM" id="SSF54637">
    <property type="entry name" value="Thioesterase/thiol ester dehydrase-isomerase"/>
    <property type="match status" value="1"/>
</dbReference>
<gene>
    <name evidence="3" type="ORF">SAMN04489713_116169</name>
</gene>
<dbReference type="Pfam" id="PF01575">
    <property type="entry name" value="MaoC_dehydratas"/>
    <property type="match status" value="1"/>
</dbReference>
<evidence type="ECO:0000313" key="4">
    <source>
        <dbReference type="Proteomes" id="UP000183413"/>
    </source>
</evidence>
<organism evidence="3 4">
    <name type="scientific">Actinomadura madurae</name>
    <dbReference type="NCBI Taxonomy" id="1993"/>
    <lineage>
        <taxon>Bacteria</taxon>
        <taxon>Bacillati</taxon>
        <taxon>Actinomycetota</taxon>
        <taxon>Actinomycetes</taxon>
        <taxon>Streptosporangiales</taxon>
        <taxon>Thermomonosporaceae</taxon>
        <taxon>Actinomadura</taxon>
    </lineage>
</organism>
<dbReference type="InterPro" id="IPR002539">
    <property type="entry name" value="MaoC-like_dom"/>
</dbReference>
<evidence type="ECO:0000259" key="2">
    <source>
        <dbReference type="Pfam" id="PF01575"/>
    </source>
</evidence>
<protein>
    <submittedName>
        <fullName evidence="3">Acyl dehydratase</fullName>
    </submittedName>
</protein>
<dbReference type="InterPro" id="IPR029069">
    <property type="entry name" value="HotDog_dom_sf"/>
</dbReference>
<proteinExistence type="inferred from homology"/>
<dbReference type="Gene3D" id="3.10.129.10">
    <property type="entry name" value="Hotdog Thioesterase"/>
    <property type="match status" value="1"/>
</dbReference>
<sequence>MKVEDPDRTLAVDRATDLRTHIGTEIGVSGWASLEQDDVLGFAELTHDRHWIHTDPVRARAEAGLSGLLAHGFLMLSTVTALANQCYTIAKATRWTNYGLERVRFTAPVLPGDEFRLRLTLDAVAAGPSATTRLDLRCLLERRASERPAMAAVWIVLVEEA</sequence>
<dbReference type="RefSeq" id="WP_177287863.1">
    <property type="nucleotide sequence ID" value="NZ_FOVH01000016.1"/>
</dbReference>
<evidence type="ECO:0000313" key="3">
    <source>
        <dbReference type="EMBL" id="SFP70017.1"/>
    </source>
</evidence>
<reference evidence="3 4" key="1">
    <citation type="submission" date="2016-10" db="EMBL/GenBank/DDBJ databases">
        <authorList>
            <person name="de Groot N.N."/>
        </authorList>
    </citation>
    <scope>NUCLEOTIDE SEQUENCE [LARGE SCALE GENOMIC DNA]</scope>
    <source>
        <strain evidence="3 4">DSM 43067</strain>
    </source>
</reference>
<dbReference type="AlphaFoldDB" id="A0A1I5SHP8"/>